<dbReference type="EC" id="6.1.1.20" evidence="15"/>
<gene>
    <name evidence="15 20" type="primary">pheT</name>
    <name evidence="20" type="ORF">R0135_06070</name>
</gene>
<dbReference type="NCBIfam" id="TIGR00472">
    <property type="entry name" value="pheT_bact"/>
    <property type="match status" value="1"/>
</dbReference>
<dbReference type="InterPro" id="IPR005146">
    <property type="entry name" value="B3/B4_tRNA-bd"/>
</dbReference>
<protein>
    <recommendedName>
        <fullName evidence="15">Phenylalanine--tRNA ligase beta subunit</fullName>
        <ecNumber evidence="15">6.1.1.20</ecNumber>
    </recommendedName>
    <alternativeName>
        <fullName evidence="15">Phenylalanyl-tRNA synthetase beta subunit</fullName>
        <shortName evidence="15">PheRS</shortName>
    </alternativeName>
</protein>
<evidence type="ECO:0000256" key="4">
    <source>
        <dbReference type="ARBA" id="ARBA00022490"/>
    </source>
</evidence>
<accession>A0ABZ0I6C7</accession>
<comment type="similarity">
    <text evidence="2 15">Belongs to the phenylalanyl-tRNA synthetase beta subunit family. Type 1 subfamily.</text>
</comment>
<feature type="domain" description="TRNA-binding" evidence="17">
    <location>
        <begin position="39"/>
        <end position="148"/>
    </location>
</feature>
<dbReference type="InterPro" id="IPR005121">
    <property type="entry name" value="Fdx_antiC-bd"/>
</dbReference>
<dbReference type="NCBIfam" id="NF045760">
    <property type="entry name" value="YtpR"/>
    <property type="match status" value="1"/>
</dbReference>
<dbReference type="SMART" id="SM00873">
    <property type="entry name" value="B3_4"/>
    <property type="match status" value="1"/>
</dbReference>
<evidence type="ECO:0000313" key="20">
    <source>
        <dbReference type="EMBL" id="WOJ94730.1"/>
    </source>
</evidence>
<dbReference type="CDD" id="cd02796">
    <property type="entry name" value="tRNA_bind_bactPheRS"/>
    <property type="match status" value="1"/>
</dbReference>
<dbReference type="InterPro" id="IPR004532">
    <property type="entry name" value="Phe-tRNA-ligase_IIc_bsu_bact"/>
</dbReference>
<dbReference type="SUPFAM" id="SSF56037">
    <property type="entry name" value="PheT/TilS domain"/>
    <property type="match status" value="1"/>
</dbReference>
<keyword evidence="8 15" id="KW-0547">Nucleotide-binding</keyword>
<dbReference type="SUPFAM" id="SSF55681">
    <property type="entry name" value="Class II aaRS and biotin synthetases"/>
    <property type="match status" value="1"/>
</dbReference>
<evidence type="ECO:0000256" key="7">
    <source>
        <dbReference type="ARBA" id="ARBA00022723"/>
    </source>
</evidence>
<keyword evidence="9 15" id="KW-0067">ATP-binding</keyword>
<dbReference type="Pfam" id="PF17759">
    <property type="entry name" value="tRNA_synthFbeta"/>
    <property type="match status" value="1"/>
</dbReference>
<dbReference type="InterPro" id="IPR012340">
    <property type="entry name" value="NA-bd_OB-fold"/>
</dbReference>
<comment type="catalytic activity">
    <reaction evidence="14 15">
        <text>tRNA(Phe) + L-phenylalanine + ATP = L-phenylalanyl-tRNA(Phe) + AMP + diphosphate + H(+)</text>
        <dbReference type="Rhea" id="RHEA:19413"/>
        <dbReference type="Rhea" id="RHEA-COMP:9668"/>
        <dbReference type="Rhea" id="RHEA-COMP:9699"/>
        <dbReference type="ChEBI" id="CHEBI:15378"/>
        <dbReference type="ChEBI" id="CHEBI:30616"/>
        <dbReference type="ChEBI" id="CHEBI:33019"/>
        <dbReference type="ChEBI" id="CHEBI:58095"/>
        <dbReference type="ChEBI" id="CHEBI:78442"/>
        <dbReference type="ChEBI" id="CHEBI:78531"/>
        <dbReference type="ChEBI" id="CHEBI:456215"/>
        <dbReference type="EC" id="6.1.1.20"/>
    </reaction>
</comment>
<feature type="domain" description="FDX-ACB" evidence="18">
    <location>
        <begin position="698"/>
        <end position="791"/>
    </location>
</feature>
<evidence type="ECO:0000259" key="19">
    <source>
        <dbReference type="PROSITE" id="PS51483"/>
    </source>
</evidence>
<dbReference type="SMART" id="SM00896">
    <property type="entry name" value="FDX-ACB"/>
    <property type="match status" value="1"/>
</dbReference>
<keyword evidence="4 15" id="KW-0963">Cytoplasm</keyword>
<comment type="subunit">
    <text evidence="3 15">Tetramer of two alpha and two beta subunits.</text>
</comment>
<dbReference type="Gene3D" id="3.30.56.10">
    <property type="match status" value="2"/>
</dbReference>
<evidence type="ECO:0000256" key="3">
    <source>
        <dbReference type="ARBA" id="ARBA00011209"/>
    </source>
</evidence>
<dbReference type="InterPro" id="IPR009061">
    <property type="entry name" value="DNA-bd_dom_put_sf"/>
</dbReference>
<feature type="binding site" evidence="15">
    <location>
        <position position="460"/>
    </location>
    <ligand>
        <name>Mg(2+)</name>
        <dbReference type="ChEBI" id="CHEBI:18420"/>
        <note>shared with alpha subunit</note>
    </ligand>
</feature>
<evidence type="ECO:0000256" key="16">
    <source>
        <dbReference type="PROSITE-ProRule" id="PRU00209"/>
    </source>
</evidence>
<evidence type="ECO:0000256" key="12">
    <source>
        <dbReference type="ARBA" id="ARBA00022917"/>
    </source>
</evidence>
<evidence type="ECO:0000256" key="9">
    <source>
        <dbReference type="ARBA" id="ARBA00022840"/>
    </source>
</evidence>
<dbReference type="InterPro" id="IPR033714">
    <property type="entry name" value="tRNA_bind_bactPheRS"/>
</dbReference>
<dbReference type="CDD" id="cd00769">
    <property type="entry name" value="PheRS_beta_core"/>
    <property type="match status" value="1"/>
</dbReference>
<dbReference type="HAMAP" id="MF_00283">
    <property type="entry name" value="Phe_tRNA_synth_beta1"/>
    <property type="match status" value="1"/>
</dbReference>
<feature type="binding site" evidence="15">
    <location>
        <position position="464"/>
    </location>
    <ligand>
        <name>Mg(2+)</name>
        <dbReference type="ChEBI" id="CHEBI:18420"/>
        <note>shared with alpha subunit</note>
    </ligand>
</feature>
<feature type="domain" description="B5" evidence="19">
    <location>
        <begin position="401"/>
        <end position="476"/>
    </location>
</feature>
<feature type="binding site" evidence="15">
    <location>
        <position position="454"/>
    </location>
    <ligand>
        <name>Mg(2+)</name>
        <dbReference type="ChEBI" id="CHEBI:18420"/>
        <note>shared with alpha subunit</note>
    </ligand>
</feature>
<dbReference type="SMART" id="SM00874">
    <property type="entry name" value="B5"/>
    <property type="match status" value="1"/>
</dbReference>
<keyword evidence="5 16" id="KW-0820">tRNA-binding</keyword>
<dbReference type="InterPro" id="IPR020825">
    <property type="entry name" value="Phe-tRNA_synthase-like_B3/B4"/>
</dbReference>
<dbReference type="EMBL" id="CP136864">
    <property type="protein sequence ID" value="WOJ94730.1"/>
    <property type="molecule type" value="Genomic_DNA"/>
</dbReference>
<keyword evidence="6 15" id="KW-0436">Ligase</keyword>
<dbReference type="Gene3D" id="3.50.40.10">
    <property type="entry name" value="Phenylalanyl-trna Synthetase, Chain B, domain 3"/>
    <property type="match status" value="1"/>
</dbReference>
<evidence type="ECO:0000256" key="6">
    <source>
        <dbReference type="ARBA" id="ARBA00022598"/>
    </source>
</evidence>
<dbReference type="InterPro" id="IPR045060">
    <property type="entry name" value="Phe-tRNA-ligase_IIc_bsu"/>
</dbReference>
<dbReference type="Gene3D" id="2.40.50.140">
    <property type="entry name" value="Nucleic acid-binding proteins"/>
    <property type="match status" value="1"/>
</dbReference>
<evidence type="ECO:0000256" key="14">
    <source>
        <dbReference type="ARBA" id="ARBA00049255"/>
    </source>
</evidence>
<dbReference type="PROSITE" id="PS51447">
    <property type="entry name" value="FDX_ACB"/>
    <property type="match status" value="1"/>
</dbReference>
<proteinExistence type="inferred from homology"/>
<evidence type="ECO:0000256" key="15">
    <source>
        <dbReference type="HAMAP-Rule" id="MF_00283"/>
    </source>
</evidence>
<keyword evidence="7 15" id="KW-0479">Metal-binding</keyword>
<dbReference type="PROSITE" id="PS51483">
    <property type="entry name" value="B5"/>
    <property type="match status" value="1"/>
</dbReference>
<evidence type="ECO:0000256" key="2">
    <source>
        <dbReference type="ARBA" id="ARBA00008653"/>
    </source>
</evidence>
<dbReference type="InterPro" id="IPR005147">
    <property type="entry name" value="tRNA_synthase_B5-dom"/>
</dbReference>
<dbReference type="InterPro" id="IPR041616">
    <property type="entry name" value="PheRS_beta_core"/>
</dbReference>
<dbReference type="SUPFAM" id="SSF50249">
    <property type="entry name" value="Nucleic acid-binding proteins"/>
    <property type="match status" value="1"/>
</dbReference>
<comment type="cofactor">
    <cofactor evidence="15">
        <name>Mg(2+)</name>
        <dbReference type="ChEBI" id="CHEBI:18420"/>
    </cofactor>
    <text evidence="15">Binds 2 magnesium ions per tetramer.</text>
</comment>
<dbReference type="PANTHER" id="PTHR10947:SF0">
    <property type="entry name" value="PHENYLALANINE--TRNA LIGASE BETA SUBUNIT"/>
    <property type="match status" value="1"/>
</dbReference>
<evidence type="ECO:0000256" key="1">
    <source>
        <dbReference type="ARBA" id="ARBA00004496"/>
    </source>
</evidence>
<dbReference type="PANTHER" id="PTHR10947">
    <property type="entry name" value="PHENYLALANYL-TRNA SYNTHETASE BETA CHAIN AND LEUCINE-RICH REPEAT-CONTAINING PROTEIN 47"/>
    <property type="match status" value="1"/>
</dbReference>
<keyword evidence="11 16" id="KW-0694">RNA-binding</keyword>
<dbReference type="GO" id="GO:0004826">
    <property type="term" value="F:phenylalanine-tRNA ligase activity"/>
    <property type="evidence" value="ECO:0007669"/>
    <property type="project" value="UniProtKB-EC"/>
</dbReference>
<dbReference type="Pfam" id="PF01588">
    <property type="entry name" value="tRNA_bind"/>
    <property type="match status" value="1"/>
</dbReference>
<comment type="subcellular location">
    <subcellularLocation>
        <location evidence="1 15">Cytoplasm</location>
    </subcellularLocation>
</comment>
<keyword evidence="13 15" id="KW-0030">Aminoacyl-tRNA synthetase</keyword>
<evidence type="ECO:0000256" key="5">
    <source>
        <dbReference type="ARBA" id="ARBA00022555"/>
    </source>
</evidence>
<dbReference type="RefSeq" id="WP_407349365.1">
    <property type="nucleotide sequence ID" value="NZ_CP136864.1"/>
</dbReference>
<dbReference type="Proteomes" id="UP001626537">
    <property type="component" value="Chromosome"/>
</dbReference>
<dbReference type="PROSITE" id="PS50886">
    <property type="entry name" value="TRBD"/>
    <property type="match status" value="1"/>
</dbReference>
<dbReference type="SUPFAM" id="SSF46955">
    <property type="entry name" value="Putative DNA-binding domain"/>
    <property type="match status" value="1"/>
</dbReference>
<evidence type="ECO:0000313" key="21">
    <source>
        <dbReference type="Proteomes" id="UP001626537"/>
    </source>
</evidence>
<dbReference type="Gene3D" id="3.30.930.10">
    <property type="entry name" value="Bira Bifunctional Protein, Domain 2"/>
    <property type="match status" value="1"/>
</dbReference>
<keyword evidence="10 15" id="KW-0460">Magnesium</keyword>
<evidence type="ECO:0000259" key="18">
    <source>
        <dbReference type="PROSITE" id="PS51447"/>
    </source>
</evidence>
<dbReference type="InterPro" id="IPR002547">
    <property type="entry name" value="tRNA-bd_dom"/>
</dbReference>
<dbReference type="Pfam" id="PF03484">
    <property type="entry name" value="B5"/>
    <property type="match status" value="1"/>
</dbReference>
<name>A0ABZ0I6C7_9GAMM</name>
<keyword evidence="21" id="KW-1185">Reference proteome</keyword>
<dbReference type="InterPro" id="IPR045864">
    <property type="entry name" value="aa-tRNA-synth_II/BPL/LPL"/>
</dbReference>
<dbReference type="Gene3D" id="3.30.70.380">
    <property type="entry name" value="Ferrodoxin-fold anticodon-binding domain"/>
    <property type="match status" value="1"/>
</dbReference>
<feature type="binding site" evidence="15">
    <location>
        <position position="463"/>
    </location>
    <ligand>
        <name>Mg(2+)</name>
        <dbReference type="ChEBI" id="CHEBI:18420"/>
        <note>shared with alpha subunit</note>
    </ligand>
</feature>
<evidence type="ECO:0000256" key="13">
    <source>
        <dbReference type="ARBA" id="ARBA00023146"/>
    </source>
</evidence>
<evidence type="ECO:0000259" key="17">
    <source>
        <dbReference type="PROSITE" id="PS50886"/>
    </source>
</evidence>
<dbReference type="InterPro" id="IPR036690">
    <property type="entry name" value="Fdx_antiC-bd_sf"/>
</dbReference>
<organism evidence="20 21">
    <name type="scientific">Congregibacter variabilis</name>
    <dbReference type="NCBI Taxonomy" id="3081200"/>
    <lineage>
        <taxon>Bacteria</taxon>
        <taxon>Pseudomonadati</taxon>
        <taxon>Pseudomonadota</taxon>
        <taxon>Gammaproteobacteria</taxon>
        <taxon>Cellvibrionales</taxon>
        <taxon>Halieaceae</taxon>
        <taxon>Congregibacter</taxon>
    </lineage>
</organism>
<reference evidence="20 21" key="1">
    <citation type="submission" date="2023-10" db="EMBL/GenBank/DDBJ databases">
        <title>Two novel species belonging to the OM43/NOR5 clade.</title>
        <authorList>
            <person name="Park M."/>
        </authorList>
    </citation>
    <scope>NUCLEOTIDE SEQUENCE [LARGE SCALE GENOMIC DNA]</scope>
    <source>
        <strain evidence="20 21">IMCC43200</strain>
    </source>
</reference>
<sequence length="792" mass="85875">MKFSEQWLREWVNPALGSEALGHQITMAGLEVDAIEPVAGAFTSVIVAEITEAVQHPDADKLRVCTVDAGNGNTLQIVCGAPNARAGLKTPLAVVGAVLPGDFAIKAAKLRGVESQGMLCAASELGLSEEKDGILELPADAPLGTDLRDYLKLDDVSIEIGLTPNRSDCLGLAGIAREVGLLNDLPVCAPPENVQAITTDEAVTVELRAKERCPRYLCRVIDGVDLSQPSPLWMQEKLRRCGLRSIDAAVDITNYLLLEFGQPMHAFDLDKIKGGIIVREASAKESFTLLNDQEITLGEGNLVIADHEGPLAFAGIMGGAESAVGQGTTRLLLEAAFFAPEPLSGQARSFGLHTDSSHRFERGVDFCLQRRAMERATELLLEIVGGAAGPITEAVAEEALPAPAPIHLRAARIERLLGVVIDDETVERILRGVGLEVTAVDGGWECAVPSWRFDLRIEADLLEELARVYGYNNLPVTRIRADVVLPSIPEEKIRLKQLRRALVARDYYEAICYSFVDADIQKQLDPTIDPVVLNNPISPEHAVMRSSLLAGLLRSAQHNVKRQQPRVRLFETGLRFVTGPEGLSQRPGLAMLITGSLAAEGWAEPARNVDFYDLKGDVEALLALTGDPGSFHFETGERSALHPGQTAWLKRGDSTVGFIGALHPTLQKDLDFDLPVMVAELDLELLSAAVIPAFAPVSRYPALRRDVAVVVDKSVTAGELLANVRDNAGVYLQDLRLFDVYEGKGIDPARKSVALGLTFQDHSRTLDDNEVNKCIQQVIDSLKENYQAELRG</sequence>
<dbReference type="SUPFAM" id="SSF54991">
    <property type="entry name" value="Anticodon-binding domain of PheRS"/>
    <property type="match status" value="1"/>
</dbReference>
<evidence type="ECO:0000256" key="8">
    <source>
        <dbReference type="ARBA" id="ARBA00022741"/>
    </source>
</evidence>
<keyword evidence="12 15" id="KW-0648">Protein biosynthesis</keyword>
<dbReference type="Pfam" id="PF03483">
    <property type="entry name" value="B3_4"/>
    <property type="match status" value="1"/>
</dbReference>
<evidence type="ECO:0000256" key="10">
    <source>
        <dbReference type="ARBA" id="ARBA00022842"/>
    </source>
</evidence>
<evidence type="ECO:0000256" key="11">
    <source>
        <dbReference type="ARBA" id="ARBA00022884"/>
    </source>
</evidence>
<dbReference type="Pfam" id="PF03147">
    <property type="entry name" value="FDX-ACB"/>
    <property type="match status" value="1"/>
</dbReference>